<evidence type="ECO:0000256" key="4">
    <source>
        <dbReference type="ARBA" id="ARBA00022692"/>
    </source>
</evidence>
<evidence type="ECO:0000256" key="1">
    <source>
        <dbReference type="ARBA" id="ARBA00004651"/>
    </source>
</evidence>
<dbReference type="GO" id="GO:0005886">
    <property type="term" value="C:plasma membrane"/>
    <property type="evidence" value="ECO:0007669"/>
    <property type="project" value="UniProtKB-SubCell"/>
</dbReference>
<keyword evidence="3" id="KW-1003">Cell membrane</keyword>
<proteinExistence type="inferred from homology"/>
<comment type="subcellular location">
    <subcellularLocation>
        <location evidence="1">Cell membrane</location>
        <topology evidence="1">Multi-pass membrane protein</topology>
    </subcellularLocation>
</comment>
<accession>A0A9D1TR78</accession>
<reference evidence="9" key="2">
    <citation type="submission" date="2021-04" db="EMBL/GenBank/DDBJ databases">
        <authorList>
            <person name="Gilroy R."/>
        </authorList>
    </citation>
    <scope>NUCLEOTIDE SEQUENCE</scope>
    <source>
        <strain evidence="9">12435</strain>
    </source>
</reference>
<dbReference type="EMBL" id="DXHS01000042">
    <property type="protein sequence ID" value="HIW02164.1"/>
    <property type="molecule type" value="Genomic_DNA"/>
</dbReference>
<protein>
    <submittedName>
        <fullName evidence="9">DUF421 domain-containing protein</fullName>
    </submittedName>
</protein>
<keyword evidence="5 7" id="KW-1133">Transmembrane helix</keyword>
<keyword evidence="6 7" id="KW-0472">Membrane</keyword>
<evidence type="ECO:0000256" key="2">
    <source>
        <dbReference type="ARBA" id="ARBA00006448"/>
    </source>
</evidence>
<feature type="transmembrane region" description="Helical" evidence="7">
    <location>
        <begin position="50"/>
        <end position="72"/>
    </location>
</feature>
<feature type="domain" description="YetF C-terminal" evidence="8">
    <location>
        <begin position="76"/>
        <end position="180"/>
    </location>
</feature>
<evidence type="ECO:0000259" key="8">
    <source>
        <dbReference type="Pfam" id="PF04239"/>
    </source>
</evidence>
<keyword evidence="4 7" id="KW-0812">Transmembrane</keyword>
<evidence type="ECO:0000256" key="5">
    <source>
        <dbReference type="ARBA" id="ARBA00022989"/>
    </source>
</evidence>
<sequence length="221" mass="23798">MIKTVITAAAVFLAVRLMGKRQIGEMQPFEFVITMLLAEVACLPMNDPAIPLYTGIVPIVTLAFLGIVPAFLCRRRRALRRLADGSSVLVVDGRGISAKNIARLNMSVDDVVTSCRSCGYPDLSLVAYAIAESNGKFSVVPKAGGENCTVLPLPLAEDGKPIRENMERCGMDDKALGDVLRGCKGMKDVQYMDIRPDGTVYVSPASSPCYTRKTRVKGAAP</sequence>
<reference evidence="9" key="1">
    <citation type="journal article" date="2021" name="PeerJ">
        <title>Extensive microbial diversity within the chicken gut microbiome revealed by metagenomics and culture.</title>
        <authorList>
            <person name="Gilroy R."/>
            <person name="Ravi A."/>
            <person name="Getino M."/>
            <person name="Pursley I."/>
            <person name="Horton D.L."/>
            <person name="Alikhan N.F."/>
            <person name="Baker D."/>
            <person name="Gharbi K."/>
            <person name="Hall N."/>
            <person name="Watson M."/>
            <person name="Adriaenssens E.M."/>
            <person name="Foster-Nyarko E."/>
            <person name="Jarju S."/>
            <person name="Secka A."/>
            <person name="Antonio M."/>
            <person name="Oren A."/>
            <person name="Chaudhuri R.R."/>
            <person name="La Ragione R."/>
            <person name="Hildebrand F."/>
            <person name="Pallen M.J."/>
        </authorList>
    </citation>
    <scope>NUCLEOTIDE SEQUENCE</scope>
    <source>
        <strain evidence="9">12435</strain>
    </source>
</reference>
<dbReference type="PANTHER" id="PTHR34582:SF6">
    <property type="entry name" value="UPF0702 TRANSMEMBRANE PROTEIN YCAP"/>
    <property type="match status" value="1"/>
</dbReference>
<dbReference type="Pfam" id="PF04239">
    <property type="entry name" value="DUF421"/>
    <property type="match status" value="1"/>
</dbReference>
<comment type="caution">
    <text evidence="9">The sequence shown here is derived from an EMBL/GenBank/DDBJ whole genome shotgun (WGS) entry which is preliminary data.</text>
</comment>
<dbReference type="AlphaFoldDB" id="A0A9D1TR78"/>
<gene>
    <name evidence="9" type="ORF">H9892_02365</name>
</gene>
<dbReference type="Gene3D" id="3.30.240.20">
    <property type="entry name" value="bsu07140 like domains"/>
    <property type="match status" value="2"/>
</dbReference>
<dbReference type="Proteomes" id="UP000823990">
    <property type="component" value="Unassembled WGS sequence"/>
</dbReference>
<name>A0A9D1TR78_9FIRM</name>
<evidence type="ECO:0000313" key="9">
    <source>
        <dbReference type="EMBL" id="HIW02164.1"/>
    </source>
</evidence>
<comment type="similarity">
    <text evidence="2">Belongs to the UPF0702 family.</text>
</comment>
<organism evidence="9 10">
    <name type="scientific">Candidatus Protoclostridium stercorigallinarum</name>
    <dbReference type="NCBI Taxonomy" id="2838741"/>
    <lineage>
        <taxon>Bacteria</taxon>
        <taxon>Bacillati</taxon>
        <taxon>Bacillota</taxon>
        <taxon>Clostridia</taxon>
        <taxon>Candidatus Protoclostridium</taxon>
    </lineage>
</organism>
<evidence type="ECO:0000313" key="10">
    <source>
        <dbReference type="Proteomes" id="UP000823990"/>
    </source>
</evidence>
<evidence type="ECO:0000256" key="6">
    <source>
        <dbReference type="ARBA" id="ARBA00023136"/>
    </source>
</evidence>
<dbReference type="PANTHER" id="PTHR34582">
    <property type="entry name" value="UPF0702 TRANSMEMBRANE PROTEIN YCAP"/>
    <property type="match status" value="1"/>
</dbReference>
<dbReference type="InterPro" id="IPR007353">
    <property type="entry name" value="DUF421"/>
</dbReference>
<dbReference type="InterPro" id="IPR023090">
    <property type="entry name" value="UPF0702_alpha/beta_dom_sf"/>
</dbReference>
<evidence type="ECO:0000256" key="3">
    <source>
        <dbReference type="ARBA" id="ARBA00022475"/>
    </source>
</evidence>
<evidence type="ECO:0000256" key="7">
    <source>
        <dbReference type="SAM" id="Phobius"/>
    </source>
</evidence>